<gene>
    <name evidence="3" type="ORF">ENK44_10025</name>
</gene>
<dbReference type="InterPro" id="IPR025110">
    <property type="entry name" value="AMP-bd_C"/>
</dbReference>
<dbReference type="Pfam" id="PF00501">
    <property type="entry name" value="AMP-binding"/>
    <property type="match status" value="1"/>
</dbReference>
<dbReference type="PANTHER" id="PTHR43767:SF10">
    <property type="entry name" value="SURFACTIN SYNTHASE SUBUNIT 1"/>
    <property type="match status" value="1"/>
</dbReference>
<dbReference type="InterPro" id="IPR045851">
    <property type="entry name" value="AMP-bd_C_sf"/>
</dbReference>
<keyword evidence="3" id="KW-0436">Ligase</keyword>
<proteinExistence type="predicted"/>
<dbReference type="InterPro" id="IPR042099">
    <property type="entry name" value="ANL_N_sf"/>
</dbReference>
<dbReference type="SUPFAM" id="SSF56801">
    <property type="entry name" value="Acetyl-CoA synthetase-like"/>
    <property type="match status" value="1"/>
</dbReference>
<evidence type="ECO:0000259" key="2">
    <source>
        <dbReference type="Pfam" id="PF13193"/>
    </source>
</evidence>
<dbReference type="AlphaFoldDB" id="A0A7V4WVA8"/>
<comment type="caution">
    <text evidence="3">The sequence shown here is derived from an EMBL/GenBank/DDBJ whole genome shotgun (WGS) entry which is preliminary data.</text>
</comment>
<dbReference type="GO" id="GO:0016877">
    <property type="term" value="F:ligase activity, forming carbon-sulfur bonds"/>
    <property type="evidence" value="ECO:0007669"/>
    <property type="project" value="UniProtKB-ARBA"/>
</dbReference>
<evidence type="ECO:0000259" key="1">
    <source>
        <dbReference type="Pfam" id="PF00501"/>
    </source>
</evidence>
<accession>A0A7V4WVA8</accession>
<evidence type="ECO:0000313" key="3">
    <source>
        <dbReference type="EMBL" id="HGY56030.1"/>
    </source>
</evidence>
<dbReference type="EMBL" id="DRQG01000093">
    <property type="protein sequence ID" value="HGY56030.1"/>
    <property type="molecule type" value="Genomic_DNA"/>
</dbReference>
<feature type="domain" description="AMP-dependent synthetase/ligase" evidence="1">
    <location>
        <begin position="9"/>
        <end position="367"/>
    </location>
</feature>
<name>A0A7V4WVA8_CALAY</name>
<dbReference type="Gene3D" id="3.30.300.30">
    <property type="match status" value="1"/>
</dbReference>
<dbReference type="InterPro" id="IPR000873">
    <property type="entry name" value="AMP-dep_synth/lig_dom"/>
</dbReference>
<sequence length="511" mass="56770">MILHEQFITKAREHKNRMAIIDCSAARRITYSKALLTALIFANRFKSYGDQYIGVMVPTSSAAYLTIVGILMAGKTPVILNYSTGAEQNCQYAKEMIGFETIITSKALLEKVNAPILEGMILLEEFAQSISPFEKLNALLQSLLPAKWLLRRLPETKMEDTAAILFTSGSESNPKAVMLSHKNLCSNLKDIIQVYRLNEHHIVFNALPIFHVFGLTTGFWLPLVLGAPVVTYANPLEFKKIPACIRKEKATLIAGTPTFFADYLRAAKPGDFASVQLMVVGADKTPDWLREAYRKEHKIELLEGYGTTETSPVIATNTPEANRPGSVGKPLPGVRVKITDVATGEELPQGKEGKIMVKGDLVMKGYYGDLENTYLRIRDGWYDTGDMGVLDEDGYLWHRGRLKRFVKIGGEMISLVRTEIELSKLLPDGVECCVVDVPDRRKGARLVAAVTAEVDREKLTRKLSSHLPAIAIPKTFVVLDELPKMGSGKIDFRSVTIKVRQMIEKGADKPL</sequence>
<feature type="domain" description="AMP-binding enzyme C-terminal" evidence="2">
    <location>
        <begin position="427"/>
        <end position="489"/>
    </location>
</feature>
<organism evidence="3">
    <name type="scientific">Caldithrix abyssi</name>
    <dbReference type="NCBI Taxonomy" id="187145"/>
    <lineage>
        <taxon>Bacteria</taxon>
        <taxon>Pseudomonadati</taxon>
        <taxon>Calditrichota</taxon>
        <taxon>Calditrichia</taxon>
        <taxon>Calditrichales</taxon>
        <taxon>Calditrichaceae</taxon>
        <taxon>Caldithrix</taxon>
    </lineage>
</organism>
<dbReference type="Pfam" id="PF13193">
    <property type="entry name" value="AMP-binding_C"/>
    <property type="match status" value="1"/>
</dbReference>
<reference evidence="3" key="1">
    <citation type="journal article" date="2020" name="mSystems">
        <title>Genome- and Community-Level Interaction Insights into Carbon Utilization and Element Cycling Functions of Hydrothermarchaeota in Hydrothermal Sediment.</title>
        <authorList>
            <person name="Zhou Z."/>
            <person name="Liu Y."/>
            <person name="Xu W."/>
            <person name="Pan J."/>
            <person name="Luo Z.H."/>
            <person name="Li M."/>
        </authorList>
    </citation>
    <scope>NUCLEOTIDE SEQUENCE [LARGE SCALE GENOMIC DNA]</scope>
    <source>
        <strain evidence="3">HyVt-577</strain>
    </source>
</reference>
<dbReference type="Proteomes" id="UP000885779">
    <property type="component" value="Unassembled WGS sequence"/>
</dbReference>
<protein>
    <submittedName>
        <fullName evidence="3">Bifunctional acyl-ACP--phospholipid O-acyltransferase/long-chain-fatty-acid--ACP ligase</fullName>
    </submittedName>
</protein>
<dbReference type="InterPro" id="IPR050237">
    <property type="entry name" value="ATP-dep_AMP-bd_enzyme"/>
</dbReference>
<dbReference type="Gene3D" id="3.40.50.12780">
    <property type="entry name" value="N-terminal domain of ligase-like"/>
    <property type="match status" value="1"/>
</dbReference>
<dbReference type="PROSITE" id="PS00455">
    <property type="entry name" value="AMP_BINDING"/>
    <property type="match status" value="1"/>
</dbReference>
<dbReference type="PANTHER" id="PTHR43767">
    <property type="entry name" value="LONG-CHAIN-FATTY-ACID--COA LIGASE"/>
    <property type="match status" value="1"/>
</dbReference>
<dbReference type="InterPro" id="IPR020845">
    <property type="entry name" value="AMP-binding_CS"/>
</dbReference>